<keyword evidence="2" id="KW-1185">Reference proteome</keyword>
<dbReference type="EMBL" id="WUMU01000036">
    <property type="protein sequence ID" value="MXN20855.1"/>
    <property type="molecule type" value="Genomic_DNA"/>
</dbReference>
<protein>
    <submittedName>
        <fullName evidence="1">Uncharacterized protein</fullName>
    </submittedName>
</protein>
<comment type="caution">
    <text evidence="1">The sequence shown here is derived from an EMBL/GenBank/DDBJ whole genome shotgun (WGS) entry which is preliminary data.</text>
</comment>
<dbReference type="AlphaFoldDB" id="A0A6L7G9Z3"/>
<dbReference type="Proteomes" id="UP000477911">
    <property type="component" value="Unassembled WGS sequence"/>
</dbReference>
<reference evidence="1 2" key="1">
    <citation type="submission" date="2019-12" db="EMBL/GenBank/DDBJ databases">
        <authorList>
            <person name="Li M."/>
        </authorList>
    </citation>
    <scope>NUCLEOTIDE SEQUENCE [LARGE SCALE GENOMIC DNA]</scope>
    <source>
        <strain evidence="1 2">GBMRC 2024</strain>
    </source>
</reference>
<sequence>MSRTWDQETERTVIEIALKRPEGSQDWFLDWMKVRWQGACNVVRCTAPEPVESAFVPAFGALMRPYLPPRGATPALLAAEGPFPCDMVQLAQLRVLIGQPREGADHMMLRFQHALGPALSILAPRLRPQEASASQMETQAARMLADLLDPCLNLAALDPETGRDHVQAVAAQLEALRGRHEEMSFFSHLLRRFLSHGPQAFGRAVAGPEPATPRLRELQL</sequence>
<evidence type="ECO:0000313" key="1">
    <source>
        <dbReference type="EMBL" id="MXN20855.1"/>
    </source>
</evidence>
<proteinExistence type="predicted"/>
<dbReference type="RefSeq" id="WP_160896973.1">
    <property type="nucleotide sequence ID" value="NZ_WUMU01000036.1"/>
</dbReference>
<evidence type="ECO:0000313" key="2">
    <source>
        <dbReference type="Proteomes" id="UP000477911"/>
    </source>
</evidence>
<accession>A0A6L7G9Z3</accession>
<gene>
    <name evidence="1" type="ORF">GR170_23760</name>
</gene>
<name>A0A6L7G9Z3_9RHOB</name>
<organism evidence="1 2">
    <name type="scientific">Pseudooceanicola albus</name>
    <dbReference type="NCBI Taxonomy" id="2692189"/>
    <lineage>
        <taxon>Bacteria</taxon>
        <taxon>Pseudomonadati</taxon>
        <taxon>Pseudomonadota</taxon>
        <taxon>Alphaproteobacteria</taxon>
        <taxon>Rhodobacterales</taxon>
        <taxon>Paracoccaceae</taxon>
        <taxon>Pseudooceanicola</taxon>
    </lineage>
</organism>